<proteinExistence type="inferred from homology"/>
<sequence length="78" mass="8927">MAKQLIFVLFLAMAVGMTMARPEFCLLPAETGRCMGYFPRYYYDESIGTCRQFIFGGCQGNENNFETMKECVRKCALL</sequence>
<evidence type="ECO:0000256" key="5">
    <source>
        <dbReference type="ARBA" id="ARBA00022690"/>
    </source>
</evidence>
<dbReference type="GO" id="GO:0008200">
    <property type="term" value="F:ion channel inhibitor activity"/>
    <property type="evidence" value="ECO:0007669"/>
    <property type="project" value="UniProtKB-ARBA"/>
</dbReference>
<dbReference type="InterPro" id="IPR050098">
    <property type="entry name" value="TFPI/VKTCI-like"/>
</dbReference>
<gene>
    <name evidence="12" type="primary">LOC116287538</name>
</gene>
<dbReference type="InterPro" id="IPR002223">
    <property type="entry name" value="Kunitz_BPTI"/>
</dbReference>
<evidence type="ECO:0000256" key="1">
    <source>
        <dbReference type="ARBA" id="ARBA00004532"/>
    </source>
</evidence>
<evidence type="ECO:0000256" key="7">
    <source>
        <dbReference type="ARBA" id="ARBA00023157"/>
    </source>
</evidence>
<dbReference type="FunFam" id="4.10.410.10:FF:000021">
    <property type="entry name" value="Serine protease inhibitor, putative"/>
    <property type="match status" value="1"/>
</dbReference>
<dbReference type="GO" id="GO:0042151">
    <property type="term" value="C:nematocyst"/>
    <property type="evidence" value="ECO:0007669"/>
    <property type="project" value="UniProtKB-SubCell"/>
</dbReference>
<keyword evidence="9" id="KW-0732">Signal</keyword>
<dbReference type="PROSITE" id="PS00280">
    <property type="entry name" value="BPTI_KUNITZ_1"/>
    <property type="match status" value="1"/>
</dbReference>
<evidence type="ECO:0000256" key="8">
    <source>
        <dbReference type="ARBA" id="ARBA00023331"/>
    </source>
</evidence>
<dbReference type="RefSeq" id="XP_031550082.1">
    <property type="nucleotide sequence ID" value="XM_031694222.1"/>
</dbReference>
<evidence type="ECO:0000256" key="2">
    <source>
        <dbReference type="ARBA" id="ARBA00004613"/>
    </source>
</evidence>
<dbReference type="PRINTS" id="PR00759">
    <property type="entry name" value="BASICPTASE"/>
</dbReference>
<dbReference type="AlphaFoldDB" id="A0A6P8HBL9"/>
<dbReference type="PANTHER" id="PTHR10083">
    <property type="entry name" value="KUNITZ-TYPE PROTEASE INHIBITOR-RELATED"/>
    <property type="match status" value="1"/>
</dbReference>
<keyword evidence="11" id="KW-1185">Reference proteome</keyword>
<dbReference type="PROSITE" id="PS50279">
    <property type="entry name" value="BPTI_KUNITZ_2"/>
    <property type="match status" value="1"/>
</dbReference>
<evidence type="ECO:0000256" key="4">
    <source>
        <dbReference type="ARBA" id="ARBA00022525"/>
    </source>
</evidence>
<evidence type="ECO:0000256" key="3">
    <source>
        <dbReference type="ARBA" id="ARBA00007226"/>
    </source>
</evidence>
<organism evidence="11 12">
    <name type="scientific">Actinia tenebrosa</name>
    <name type="common">Australian red waratah sea anemone</name>
    <dbReference type="NCBI Taxonomy" id="6105"/>
    <lineage>
        <taxon>Eukaryota</taxon>
        <taxon>Metazoa</taxon>
        <taxon>Cnidaria</taxon>
        <taxon>Anthozoa</taxon>
        <taxon>Hexacorallia</taxon>
        <taxon>Actiniaria</taxon>
        <taxon>Actiniidae</taxon>
        <taxon>Actinia</taxon>
    </lineage>
</organism>
<dbReference type="SUPFAM" id="SSF57362">
    <property type="entry name" value="BPTI-like"/>
    <property type="match status" value="1"/>
</dbReference>
<dbReference type="GO" id="GO:0005615">
    <property type="term" value="C:extracellular space"/>
    <property type="evidence" value="ECO:0007669"/>
    <property type="project" value="TreeGrafter"/>
</dbReference>
<keyword evidence="8" id="KW-0166">Nematocyst</keyword>
<name>A0A6P8HBL9_ACTTE</name>
<comment type="similarity">
    <text evidence="3">Belongs to the venom Kunitz-type family. Sea anemone type 2 potassium channel toxin subfamily.</text>
</comment>
<comment type="subcellular location">
    <subcellularLocation>
        <location evidence="1">Nematocyst</location>
    </subcellularLocation>
    <subcellularLocation>
        <location evidence="2">Secreted</location>
    </subcellularLocation>
</comment>
<feature type="domain" description="BPTI/Kunitz inhibitor" evidence="10">
    <location>
        <begin position="25"/>
        <end position="75"/>
    </location>
</feature>
<accession>A0A6P8HBL9</accession>
<dbReference type="KEGG" id="aten:116287538"/>
<dbReference type="InterPro" id="IPR036880">
    <property type="entry name" value="Kunitz_BPTI_sf"/>
</dbReference>
<feature type="signal peptide" evidence="9">
    <location>
        <begin position="1"/>
        <end position="20"/>
    </location>
</feature>
<keyword evidence="4" id="KW-0964">Secreted</keyword>
<evidence type="ECO:0000259" key="10">
    <source>
        <dbReference type="PROSITE" id="PS50279"/>
    </source>
</evidence>
<dbReference type="Gene3D" id="4.10.410.10">
    <property type="entry name" value="Pancreatic trypsin inhibitor Kunitz domain"/>
    <property type="match status" value="1"/>
</dbReference>
<protein>
    <submittedName>
        <fullName evidence="12">PI-actitoxin-Aeq3a-like</fullName>
    </submittedName>
</protein>
<dbReference type="SMART" id="SM00131">
    <property type="entry name" value="KU"/>
    <property type="match status" value="1"/>
</dbReference>
<evidence type="ECO:0000313" key="11">
    <source>
        <dbReference type="Proteomes" id="UP000515163"/>
    </source>
</evidence>
<dbReference type="Proteomes" id="UP000515163">
    <property type="component" value="Unplaced"/>
</dbReference>
<feature type="chain" id="PRO_5027655190" evidence="9">
    <location>
        <begin position="21"/>
        <end position="78"/>
    </location>
</feature>
<dbReference type="OrthoDB" id="4473401at2759"/>
<dbReference type="InterPro" id="IPR020901">
    <property type="entry name" value="Prtase_inh_Kunz-CS"/>
</dbReference>
<dbReference type="PANTHER" id="PTHR10083:SF328">
    <property type="entry name" value="TISSUE FACTOR PATHWAY INHIBITOR"/>
    <property type="match status" value="1"/>
</dbReference>
<dbReference type="CDD" id="cd22603">
    <property type="entry name" value="Kunitz_SmCI_3-like"/>
    <property type="match status" value="1"/>
</dbReference>
<keyword evidence="7" id="KW-1015">Disulfide bond</keyword>
<dbReference type="InParanoid" id="A0A6P8HBL9"/>
<dbReference type="GO" id="GO:0004867">
    <property type="term" value="F:serine-type endopeptidase inhibitor activity"/>
    <property type="evidence" value="ECO:0007669"/>
    <property type="project" value="UniProtKB-KW"/>
</dbReference>
<dbReference type="Pfam" id="PF00014">
    <property type="entry name" value="Kunitz_BPTI"/>
    <property type="match status" value="1"/>
</dbReference>
<reference evidence="12" key="1">
    <citation type="submission" date="2025-08" db="UniProtKB">
        <authorList>
            <consortium name="RefSeq"/>
        </authorList>
    </citation>
    <scope>IDENTIFICATION</scope>
    <source>
        <tissue evidence="12">Tentacle</tissue>
    </source>
</reference>
<evidence type="ECO:0000313" key="12">
    <source>
        <dbReference type="RefSeq" id="XP_031550082.1"/>
    </source>
</evidence>
<evidence type="ECO:0000256" key="9">
    <source>
        <dbReference type="SAM" id="SignalP"/>
    </source>
</evidence>
<keyword evidence="6" id="KW-0722">Serine protease inhibitor</keyword>
<evidence type="ECO:0000256" key="6">
    <source>
        <dbReference type="ARBA" id="ARBA00022900"/>
    </source>
</evidence>
<dbReference type="GeneID" id="116287538"/>
<keyword evidence="5" id="KW-0646">Protease inhibitor</keyword>